<dbReference type="EMBL" id="UFQT01000027">
    <property type="protein sequence ID" value="SSX18099.1"/>
    <property type="molecule type" value="Genomic_DNA"/>
</dbReference>
<feature type="domain" description="A-kinase anchor protein 2 C-terminal" evidence="2">
    <location>
        <begin position="81"/>
        <end position="225"/>
    </location>
</feature>
<evidence type="ECO:0000313" key="3">
    <source>
        <dbReference type="EMBL" id="SSX18099.1"/>
    </source>
</evidence>
<protein>
    <submittedName>
        <fullName evidence="3">CSON007357 protein</fullName>
    </submittedName>
</protein>
<name>A0A336LNB1_CULSO</name>
<dbReference type="InterPro" id="IPR029304">
    <property type="entry name" value="AKAP2_C"/>
</dbReference>
<reference evidence="3" key="1">
    <citation type="submission" date="2018-07" db="EMBL/GenBank/DDBJ databases">
        <authorList>
            <person name="Quirk P.G."/>
            <person name="Krulwich T.A."/>
        </authorList>
    </citation>
    <scope>NUCLEOTIDE SEQUENCE</scope>
</reference>
<organism evidence="3">
    <name type="scientific">Culicoides sonorensis</name>
    <name type="common">Biting midge</name>
    <dbReference type="NCBI Taxonomy" id="179676"/>
    <lineage>
        <taxon>Eukaryota</taxon>
        <taxon>Metazoa</taxon>
        <taxon>Ecdysozoa</taxon>
        <taxon>Arthropoda</taxon>
        <taxon>Hexapoda</taxon>
        <taxon>Insecta</taxon>
        <taxon>Pterygota</taxon>
        <taxon>Neoptera</taxon>
        <taxon>Endopterygota</taxon>
        <taxon>Diptera</taxon>
        <taxon>Nematocera</taxon>
        <taxon>Chironomoidea</taxon>
        <taxon>Ceratopogonidae</taxon>
        <taxon>Ceratopogoninae</taxon>
        <taxon>Culicoides</taxon>
        <taxon>Monoculicoides</taxon>
    </lineage>
</organism>
<dbReference type="VEuPathDB" id="VectorBase:CSON007357"/>
<proteinExistence type="predicted"/>
<accession>A0A336LNB1</accession>
<gene>
    <name evidence="3" type="primary">CSON007357</name>
</gene>
<evidence type="ECO:0000256" key="1">
    <source>
        <dbReference type="ARBA" id="ARBA00023054"/>
    </source>
</evidence>
<keyword evidence="1" id="KW-0175">Coiled coil</keyword>
<dbReference type="Pfam" id="PF15304">
    <property type="entry name" value="AKAP2_C"/>
    <property type="match status" value="1"/>
</dbReference>
<sequence length="347" mass="39309">MGSVNNEEINVAKPKIDLLLQEINEVKNRENEYLAHIKAVYPESYLNYYAKDNNSPKEPISNKNTFPTSNEFIVEHDATKKYLNFNKSAKNNRNCTISGNILVNNSVQTTLNKNRIFQTTNKKGIMHKFYTSRGKIGPKNRNSDAMNHLENDIIMDASPGTVKIDRDDFGKPIRKGYIPVEEKIHQELKDLQSRENELKLLRKENCYSEENYDSDTQFKIEINGKIRSSKSIGEIYESLCKSNLNNNGVDSNNKTGMKSAVSLAELCDLNDEETDRSALLLNEHISGSRSSMNIIQHTDEEAGVGKCGMEVEAAQFEIASNKPRIYPLALATIFLFFSPSKMLLPKL</sequence>
<evidence type="ECO:0000259" key="2">
    <source>
        <dbReference type="Pfam" id="PF15304"/>
    </source>
</evidence>
<dbReference type="AlphaFoldDB" id="A0A336LNB1"/>